<comment type="caution">
    <text evidence="1">The sequence shown here is derived from an EMBL/GenBank/DDBJ whole genome shotgun (WGS) entry which is preliminary data.</text>
</comment>
<dbReference type="EMBL" id="PDXA01000001">
    <property type="protein sequence ID" value="RYN61682.1"/>
    <property type="molecule type" value="Genomic_DNA"/>
</dbReference>
<dbReference type="AlphaFoldDB" id="A0A4Q4MWH5"/>
<dbReference type="Proteomes" id="UP000292402">
    <property type="component" value="Unassembled WGS sequence"/>
</dbReference>
<organism evidence="1 2">
    <name type="scientific">Alternaria tenuissima</name>
    <dbReference type="NCBI Taxonomy" id="119927"/>
    <lineage>
        <taxon>Eukaryota</taxon>
        <taxon>Fungi</taxon>
        <taxon>Dikarya</taxon>
        <taxon>Ascomycota</taxon>
        <taxon>Pezizomycotina</taxon>
        <taxon>Dothideomycetes</taxon>
        <taxon>Pleosporomycetidae</taxon>
        <taxon>Pleosporales</taxon>
        <taxon>Pleosporineae</taxon>
        <taxon>Pleosporaceae</taxon>
        <taxon>Alternaria</taxon>
        <taxon>Alternaria sect. Alternaria</taxon>
        <taxon>Alternaria alternata complex</taxon>
    </lineage>
</organism>
<proteinExistence type="predicted"/>
<name>A0A4Q4MWH5_9PLEO</name>
<protein>
    <submittedName>
        <fullName evidence="1">Uncharacterized protein</fullName>
    </submittedName>
</protein>
<gene>
    <name evidence="1" type="ORF">AA0114_g132</name>
</gene>
<evidence type="ECO:0000313" key="1">
    <source>
        <dbReference type="EMBL" id="RYN61682.1"/>
    </source>
</evidence>
<evidence type="ECO:0000313" key="2">
    <source>
        <dbReference type="Proteomes" id="UP000292402"/>
    </source>
</evidence>
<sequence length="60" mass="6355">MAFMAYGVNFPQACAILFSLPSSLSSHGFCAVLLSSEWTPTIAGYQPTYPPSGLPNDNSV</sequence>
<accession>A0A4Q4MWH5</accession>
<reference evidence="2" key="1">
    <citation type="journal article" date="2019" name="bioRxiv">
        <title>Genomics, evolutionary history and diagnostics of the Alternaria alternata species group including apple and Asian pear pathotypes.</title>
        <authorList>
            <person name="Armitage A.D."/>
            <person name="Cockerton H.M."/>
            <person name="Sreenivasaprasad S."/>
            <person name="Woodhall J.W."/>
            <person name="Lane C.R."/>
            <person name="Harrison R.J."/>
            <person name="Clarkson J.P."/>
        </authorList>
    </citation>
    <scope>NUCLEOTIDE SEQUENCE [LARGE SCALE GENOMIC DNA]</scope>
    <source>
        <strain evidence="2">FERA 1082</strain>
    </source>
</reference>